<reference evidence="2" key="1">
    <citation type="submission" date="2005-09" db="EMBL/GenBank/DDBJ databases">
        <authorList>
            <person name="Mural R.J."/>
            <person name="Li P.W."/>
            <person name="Adams M.D."/>
            <person name="Amanatides P.G."/>
            <person name="Baden-Tillson H."/>
            <person name="Barnstead M."/>
            <person name="Chin S.H."/>
            <person name="Dew I."/>
            <person name="Evans C.A."/>
            <person name="Ferriera S."/>
            <person name="Flanigan M."/>
            <person name="Fosler C."/>
            <person name="Glodek A."/>
            <person name="Gu Z."/>
            <person name="Holt R.A."/>
            <person name="Jennings D."/>
            <person name="Kraft C.L."/>
            <person name="Lu F."/>
            <person name="Nguyen T."/>
            <person name="Nusskern D.R."/>
            <person name="Pfannkoch C.M."/>
            <person name="Sitter C."/>
            <person name="Sutton G.G."/>
            <person name="Venter J.C."/>
            <person name="Wang Z."/>
            <person name="Woodage T."/>
            <person name="Zheng X.H."/>
            <person name="Zhong F."/>
        </authorList>
    </citation>
    <scope>NUCLEOTIDE SEQUENCE [LARGE SCALE GENOMIC DNA]</scope>
    <source>
        <strain>BN</strain>
        <strain evidence="2">Sprague-Dawley</strain>
    </source>
</reference>
<gene>
    <name evidence="1" type="ORF">rCG_55746</name>
</gene>
<proteinExistence type="predicted"/>
<protein>
    <submittedName>
        <fullName evidence="1">RCG55746</fullName>
    </submittedName>
</protein>
<name>A6JLN1_RAT</name>
<evidence type="ECO:0000313" key="2">
    <source>
        <dbReference type="Proteomes" id="UP000234681"/>
    </source>
</evidence>
<dbReference type="EMBL" id="CH473990">
    <property type="protein sequence ID" value="EDL78558.1"/>
    <property type="molecule type" value="Genomic_DNA"/>
</dbReference>
<sequence>MTLDFLCFKVLGLHMCVNTSGLRAAAIEPRTSSIRVRDSTNCPSFQALAWCTTQSTPASGSILHMASANPRVDGTSAFWLQS</sequence>
<dbReference type="Proteomes" id="UP000234681">
    <property type="component" value="Chromosome 17"/>
</dbReference>
<dbReference type="AlphaFoldDB" id="A6JLN1"/>
<organism evidence="1 2">
    <name type="scientific">Rattus norvegicus</name>
    <name type="common">Rat</name>
    <dbReference type="NCBI Taxonomy" id="10116"/>
    <lineage>
        <taxon>Eukaryota</taxon>
        <taxon>Metazoa</taxon>
        <taxon>Chordata</taxon>
        <taxon>Craniata</taxon>
        <taxon>Vertebrata</taxon>
        <taxon>Euteleostomi</taxon>
        <taxon>Mammalia</taxon>
        <taxon>Eutheria</taxon>
        <taxon>Euarchontoglires</taxon>
        <taxon>Glires</taxon>
        <taxon>Rodentia</taxon>
        <taxon>Myomorpha</taxon>
        <taxon>Muroidea</taxon>
        <taxon>Muridae</taxon>
        <taxon>Murinae</taxon>
        <taxon>Rattus</taxon>
    </lineage>
</organism>
<accession>A6JLN1</accession>
<evidence type="ECO:0000313" key="1">
    <source>
        <dbReference type="EMBL" id="EDL78558.1"/>
    </source>
</evidence>